<dbReference type="GeneID" id="20250804"/>
<dbReference type="OMA" id="ANCSANY"/>
<dbReference type="KEGG" id="lgi:LOTGIDRAFT_238607"/>
<proteinExistence type="predicted"/>
<organism evidence="3 4">
    <name type="scientific">Lottia gigantea</name>
    <name type="common">Giant owl limpet</name>
    <dbReference type="NCBI Taxonomy" id="225164"/>
    <lineage>
        <taxon>Eukaryota</taxon>
        <taxon>Metazoa</taxon>
        <taxon>Spiralia</taxon>
        <taxon>Lophotrochozoa</taxon>
        <taxon>Mollusca</taxon>
        <taxon>Gastropoda</taxon>
        <taxon>Patellogastropoda</taxon>
        <taxon>Lottioidea</taxon>
        <taxon>Lottiidae</taxon>
        <taxon>Lottia</taxon>
    </lineage>
</organism>
<evidence type="ECO:0000313" key="3">
    <source>
        <dbReference type="EMBL" id="ESP00326.1"/>
    </source>
</evidence>
<feature type="transmembrane region" description="Helical" evidence="1">
    <location>
        <begin position="230"/>
        <end position="251"/>
    </location>
</feature>
<keyword evidence="4" id="KW-1185">Reference proteome</keyword>
<keyword evidence="1" id="KW-1133">Transmembrane helix</keyword>
<dbReference type="CTD" id="20250804"/>
<gene>
    <name evidence="3" type="ORF">LOTGIDRAFT_238607</name>
</gene>
<dbReference type="Proteomes" id="UP000030746">
    <property type="component" value="Unassembled WGS sequence"/>
</dbReference>
<accession>V4AYS4</accession>
<feature type="signal peptide" evidence="2">
    <location>
        <begin position="1"/>
        <end position="27"/>
    </location>
</feature>
<evidence type="ECO:0008006" key="5">
    <source>
        <dbReference type="Google" id="ProtNLM"/>
    </source>
</evidence>
<keyword evidence="2" id="KW-0732">Signal</keyword>
<dbReference type="RefSeq" id="XP_009049006.1">
    <property type="nucleotide sequence ID" value="XM_009050758.1"/>
</dbReference>
<keyword evidence="1" id="KW-0812">Transmembrane</keyword>
<feature type="chain" id="PRO_5004717635" description="DUF19 domain-containing protein" evidence="2">
    <location>
        <begin position="28"/>
        <end position="252"/>
    </location>
</feature>
<dbReference type="AlphaFoldDB" id="V4AYS4"/>
<dbReference type="HOGENOM" id="CLU_1103823_0_0_1"/>
<name>V4AYS4_LOTGI</name>
<keyword evidence="1" id="KW-0472">Membrane</keyword>
<protein>
    <recommendedName>
        <fullName evidence="5">DUF19 domain-containing protein</fullName>
    </recommendedName>
</protein>
<dbReference type="EMBL" id="KB200766">
    <property type="protein sequence ID" value="ESP00326.1"/>
    <property type="molecule type" value="Genomic_DNA"/>
</dbReference>
<sequence length="252" mass="28048">MIIMEVGHILTVGLCIIPSLLLGLSSAKQCEHTSVTECYDPVLNATNTILNQDRSSSSGIKVENIWTICRYYYTAEGCLHERLKGCKRSNQINRDKVALYRDYVVRKGIVGLCDKPDIIQAYGIYSDCIYDNWNDIEVCLENIAGRLNNALIKHPDDLDHSISSRYCSFVQDILKCSYNHMAAVCGHESGQVMRYLVRDYLPIKAVQTCVDETLHAPFGYDDVSSGGDDALFLGLTALVVGGLMLFISMAVM</sequence>
<evidence type="ECO:0000256" key="2">
    <source>
        <dbReference type="SAM" id="SignalP"/>
    </source>
</evidence>
<evidence type="ECO:0000313" key="4">
    <source>
        <dbReference type="Proteomes" id="UP000030746"/>
    </source>
</evidence>
<evidence type="ECO:0000256" key="1">
    <source>
        <dbReference type="SAM" id="Phobius"/>
    </source>
</evidence>
<reference evidence="3 4" key="1">
    <citation type="journal article" date="2013" name="Nature">
        <title>Insights into bilaterian evolution from three spiralian genomes.</title>
        <authorList>
            <person name="Simakov O."/>
            <person name="Marletaz F."/>
            <person name="Cho S.J."/>
            <person name="Edsinger-Gonzales E."/>
            <person name="Havlak P."/>
            <person name="Hellsten U."/>
            <person name="Kuo D.H."/>
            <person name="Larsson T."/>
            <person name="Lv J."/>
            <person name="Arendt D."/>
            <person name="Savage R."/>
            <person name="Osoegawa K."/>
            <person name="de Jong P."/>
            <person name="Grimwood J."/>
            <person name="Chapman J.A."/>
            <person name="Shapiro H."/>
            <person name="Aerts A."/>
            <person name="Otillar R.P."/>
            <person name="Terry A.Y."/>
            <person name="Boore J.L."/>
            <person name="Grigoriev I.V."/>
            <person name="Lindberg D.R."/>
            <person name="Seaver E.C."/>
            <person name="Weisblat D.A."/>
            <person name="Putnam N.H."/>
            <person name="Rokhsar D.S."/>
        </authorList>
    </citation>
    <scope>NUCLEOTIDE SEQUENCE [LARGE SCALE GENOMIC DNA]</scope>
</reference>